<dbReference type="AlphaFoldDB" id="A0A9P4Q1F6"/>
<evidence type="ECO:0000313" key="2">
    <source>
        <dbReference type="EMBL" id="KAF2716606.1"/>
    </source>
</evidence>
<evidence type="ECO:0000256" key="1">
    <source>
        <dbReference type="SAM" id="MobiDB-lite"/>
    </source>
</evidence>
<gene>
    <name evidence="2" type="ORF">K431DRAFT_12328</name>
</gene>
<organism evidence="2 3">
    <name type="scientific">Polychaeton citri CBS 116435</name>
    <dbReference type="NCBI Taxonomy" id="1314669"/>
    <lineage>
        <taxon>Eukaryota</taxon>
        <taxon>Fungi</taxon>
        <taxon>Dikarya</taxon>
        <taxon>Ascomycota</taxon>
        <taxon>Pezizomycotina</taxon>
        <taxon>Dothideomycetes</taxon>
        <taxon>Dothideomycetidae</taxon>
        <taxon>Capnodiales</taxon>
        <taxon>Capnodiaceae</taxon>
        <taxon>Polychaeton</taxon>
    </lineage>
</organism>
<dbReference type="EMBL" id="MU003867">
    <property type="protein sequence ID" value="KAF2716606.1"/>
    <property type="molecule type" value="Genomic_DNA"/>
</dbReference>
<evidence type="ECO:0000313" key="3">
    <source>
        <dbReference type="Proteomes" id="UP000799441"/>
    </source>
</evidence>
<keyword evidence="3" id="KW-1185">Reference proteome</keyword>
<feature type="region of interest" description="Disordered" evidence="1">
    <location>
        <begin position="76"/>
        <end position="109"/>
    </location>
</feature>
<name>A0A9P4Q1F6_9PEZI</name>
<comment type="caution">
    <text evidence="2">The sequence shown here is derived from an EMBL/GenBank/DDBJ whole genome shotgun (WGS) entry which is preliminary data.</text>
</comment>
<proteinExistence type="predicted"/>
<accession>A0A9P4Q1F6</accession>
<sequence>MAAAGRKAGNGRSAGSSPANAALYLRVRVSTGQRILLLARPLTLIWPCPRFPSPVSSNPLLSCPQSAPVGASHVMRSLAPTPHHTTPHHTTPHHTTTPPHPAIRDPSFPPLETAYPCTSSDSCTSVVRACPWRSPS</sequence>
<protein>
    <submittedName>
        <fullName evidence="2">Uncharacterized protein</fullName>
    </submittedName>
</protein>
<reference evidence="2" key="1">
    <citation type="journal article" date="2020" name="Stud. Mycol.">
        <title>101 Dothideomycetes genomes: a test case for predicting lifestyles and emergence of pathogens.</title>
        <authorList>
            <person name="Haridas S."/>
            <person name="Albert R."/>
            <person name="Binder M."/>
            <person name="Bloem J."/>
            <person name="Labutti K."/>
            <person name="Salamov A."/>
            <person name="Andreopoulos B."/>
            <person name="Baker S."/>
            <person name="Barry K."/>
            <person name="Bills G."/>
            <person name="Bluhm B."/>
            <person name="Cannon C."/>
            <person name="Castanera R."/>
            <person name="Culley D."/>
            <person name="Daum C."/>
            <person name="Ezra D."/>
            <person name="Gonzalez J."/>
            <person name="Henrissat B."/>
            <person name="Kuo A."/>
            <person name="Liang C."/>
            <person name="Lipzen A."/>
            <person name="Lutzoni F."/>
            <person name="Magnuson J."/>
            <person name="Mondo S."/>
            <person name="Nolan M."/>
            <person name="Ohm R."/>
            <person name="Pangilinan J."/>
            <person name="Park H.-J."/>
            <person name="Ramirez L."/>
            <person name="Alfaro M."/>
            <person name="Sun H."/>
            <person name="Tritt A."/>
            <person name="Yoshinaga Y."/>
            <person name="Zwiers L.-H."/>
            <person name="Turgeon B."/>
            <person name="Goodwin S."/>
            <person name="Spatafora J."/>
            <person name="Crous P."/>
            <person name="Grigoriev I."/>
        </authorList>
    </citation>
    <scope>NUCLEOTIDE SEQUENCE</scope>
    <source>
        <strain evidence="2">CBS 116435</strain>
    </source>
</reference>
<dbReference type="Proteomes" id="UP000799441">
    <property type="component" value="Unassembled WGS sequence"/>
</dbReference>